<feature type="transmembrane region" description="Helical" evidence="9">
    <location>
        <begin position="182"/>
        <end position="203"/>
    </location>
</feature>
<evidence type="ECO:0000256" key="5">
    <source>
        <dbReference type="ARBA" id="ARBA00022692"/>
    </source>
</evidence>
<accession>A0AAD9D1K5</accession>
<feature type="transmembrane region" description="Helical" evidence="9">
    <location>
        <begin position="314"/>
        <end position="335"/>
    </location>
</feature>
<keyword evidence="5 9" id="KW-0812">Transmembrane</keyword>
<dbReference type="PANTHER" id="PTHR13121">
    <property type="entry name" value="GPI TRANSAMIDASE COMPONENT PIG-U"/>
    <property type="match status" value="1"/>
</dbReference>
<feature type="transmembrane region" description="Helical" evidence="9">
    <location>
        <begin position="121"/>
        <end position="147"/>
    </location>
</feature>
<protein>
    <submittedName>
        <fullName evidence="10">Cell division cycle protein 91</fullName>
    </submittedName>
</protein>
<keyword evidence="11" id="KW-1185">Reference proteome</keyword>
<dbReference type="InterPro" id="IPR009600">
    <property type="entry name" value="PIG-U"/>
</dbReference>
<comment type="subcellular location">
    <subcellularLocation>
        <location evidence="1">Endoplasmic reticulum membrane</location>
        <topology evidence="1">Multi-pass membrane protein</topology>
    </subcellularLocation>
</comment>
<dbReference type="GO" id="GO:0051301">
    <property type="term" value="P:cell division"/>
    <property type="evidence" value="ECO:0007669"/>
    <property type="project" value="UniProtKB-KW"/>
</dbReference>
<dbReference type="GO" id="GO:0042765">
    <property type="term" value="C:GPI-anchor transamidase complex"/>
    <property type="evidence" value="ECO:0007669"/>
    <property type="project" value="InterPro"/>
</dbReference>
<evidence type="ECO:0000256" key="8">
    <source>
        <dbReference type="ARBA" id="ARBA00023136"/>
    </source>
</evidence>
<name>A0AAD9D1K5_PAPLA</name>
<evidence type="ECO:0000256" key="4">
    <source>
        <dbReference type="ARBA" id="ARBA00022502"/>
    </source>
</evidence>
<keyword evidence="10" id="KW-0132">Cell division</keyword>
<evidence type="ECO:0000256" key="3">
    <source>
        <dbReference type="ARBA" id="ARBA00010026"/>
    </source>
</evidence>
<keyword evidence="7 9" id="KW-1133">Transmembrane helix</keyword>
<dbReference type="PANTHER" id="PTHR13121:SF0">
    <property type="entry name" value="PHOSPHATIDYLINOSITOL GLYCAN ANCHOR BIOSYNTHESIS CLASS U PROTEIN"/>
    <property type="match status" value="1"/>
</dbReference>
<comment type="similarity">
    <text evidence="3">Belongs to the PIGU family.</text>
</comment>
<dbReference type="Proteomes" id="UP001182556">
    <property type="component" value="Unassembled WGS sequence"/>
</dbReference>
<gene>
    <name evidence="10" type="ORF">DB88DRAFT_280315</name>
</gene>
<feature type="transmembrane region" description="Helical" evidence="9">
    <location>
        <begin position="153"/>
        <end position="175"/>
    </location>
</feature>
<keyword evidence="4" id="KW-0337">GPI-anchor biosynthesis</keyword>
<evidence type="ECO:0000256" key="6">
    <source>
        <dbReference type="ARBA" id="ARBA00022824"/>
    </source>
</evidence>
<sequence length="359" mass="39354">MLIVIILLAIAIRAFLFLTPAQSILQSRPELSTPLTSWKSLQEGVFIYERGSDPYNGGVFHHSPSYLLIFSHLPNSPLFSALTFIAVDLITAWALLQIWVSRKLPINRSAIIAAAYLLNPYAIATCVAKSTSGIDNALILLAIARAAHDHLDAAMLLALAAQSALYPIALAYPLLSMLSKPLRGGLVFGVAFMAISGYAWFTLGPRWPTQTWGTMPFFLGVFQLHNFIYLVPLCLRLGDNHLSQILILLGIFSTWKSYPQLGDHAAWSALLACFPELVSNLRHPLFTSSVHLYTIILLPLLHGLWLLTGAGNANFFYAATMVYGLNASLAVVDALNAAIKSRLKVSIPDNWDIVQLTSL</sequence>
<feature type="transmembrane region" description="Helical" evidence="9">
    <location>
        <begin position="290"/>
        <end position="308"/>
    </location>
</feature>
<comment type="pathway">
    <text evidence="2">Glycolipid biosynthesis; glycosylphosphatidylinositol-anchor biosynthesis.</text>
</comment>
<evidence type="ECO:0000256" key="1">
    <source>
        <dbReference type="ARBA" id="ARBA00004477"/>
    </source>
</evidence>
<dbReference type="GO" id="GO:0016255">
    <property type="term" value="P:attachment of GPI anchor to protein"/>
    <property type="evidence" value="ECO:0007669"/>
    <property type="project" value="InterPro"/>
</dbReference>
<dbReference type="GO" id="GO:0006506">
    <property type="term" value="P:GPI anchor biosynthetic process"/>
    <property type="evidence" value="ECO:0007669"/>
    <property type="project" value="UniProtKB-KW"/>
</dbReference>
<proteinExistence type="inferred from homology"/>
<evidence type="ECO:0000256" key="9">
    <source>
        <dbReference type="SAM" id="Phobius"/>
    </source>
</evidence>
<evidence type="ECO:0000256" key="2">
    <source>
        <dbReference type="ARBA" id="ARBA00004687"/>
    </source>
</evidence>
<organism evidence="10 11">
    <name type="scientific">Papiliotrema laurentii</name>
    <name type="common">Cryptococcus laurentii</name>
    <dbReference type="NCBI Taxonomy" id="5418"/>
    <lineage>
        <taxon>Eukaryota</taxon>
        <taxon>Fungi</taxon>
        <taxon>Dikarya</taxon>
        <taxon>Basidiomycota</taxon>
        <taxon>Agaricomycotina</taxon>
        <taxon>Tremellomycetes</taxon>
        <taxon>Tremellales</taxon>
        <taxon>Rhynchogastremaceae</taxon>
        <taxon>Papiliotrema</taxon>
    </lineage>
</organism>
<feature type="transmembrane region" description="Helical" evidence="9">
    <location>
        <begin position="215"/>
        <end position="235"/>
    </location>
</feature>
<dbReference type="AlphaFoldDB" id="A0AAD9D1K5"/>
<evidence type="ECO:0000313" key="10">
    <source>
        <dbReference type="EMBL" id="KAK1924345.1"/>
    </source>
</evidence>
<keyword evidence="10" id="KW-0131">Cell cycle</keyword>
<feature type="transmembrane region" description="Helical" evidence="9">
    <location>
        <begin position="78"/>
        <end position="100"/>
    </location>
</feature>
<keyword evidence="6" id="KW-0256">Endoplasmic reticulum</keyword>
<evidence type="ECO:0000313" key="11">
    <source>
        <dbReference type="Proteomes" id="UP001182556"/>
    </source>
</evidence>
<dbReference type="Pfam" id="PF06728">
    <property type="entry name" value="PIG-U"/>
    <property type="match status" value="2"/>
</dbReference>
<dbReference type="EMBL" id="JAODAN010000005">
    <property type="protein sequence ID" value="KAK1924345.1"/>
    <property type="molecule type" value="Genomic_DNA"/>
</dbReference>
<evidence type="ECO:0000256" key="7">
    <source>
        <dbReference type="ARBA" id="ARBA00022989"/>
    </source>
</evidence>
<comment type="caution">
    <text evidence="10">The sequence shown here is derived from an EMBL/GenBank/DDBJ whole genome shotgun (WGS) entry which is preliminary data.</text>
</comment>
<reference evidence="10" key="1">
    <citation type="submission" date="2023-02" db="EMBL/GenBank/DDBJ databases">
        <title>Identification and recombinant expression of a fungal hydrolase from Papiliotrema laurentii that hydrolyzes apple cutin and clears colloidal polyester polyurethane.</title>
        <authorList>
            <consortium name="DOE Joint Genome Institute"/>
            <person name="Roman V.A."/>
            <person name="Bojanowski C."/>
            <person name="Crable B.R."/>
            <person name="Wagner D.N."/>
            <person name="Hung C.S."/>
            <person name="Nadeau L.J."/>
            <person name="Schratz L."/>
            <person name="Haridas S."/>
            <person name="Pangilinan J."/>
            <person name="Lipzen A."/>
            <person name="Na H."/>
            <person name="Yan M."/>
            <person name="Ng V."/>
            <person name="Grigoriev I.V."/>
            <person name="Spatafora J.W."/>
            <person name="Barlow D."/>
            <person name="Biffinger J."/>
            <person name="Kelley-Loughnane N."/>
            <person name="Varaljay V.A."/>
            <person name="Crookes-Goodson W.J."/>
        </authorList>
    </citation>
    <scope>NUCLEOTIDE SEQUENCE</scope>
    <source>
        <strain evidence="10">5307AH</strain>
    </source>
</reference>
<keyword evidence="8 9" id="KW-0472">Membrane</keyword>